<dbReference type="InterPro" id="IPR003599">
    <property type="entry name" value="Ig_sub"/>
</dbReference>
<evidence type="ECO:0000256" key="4">
    <source>
        <dbReference type="ARBA" id="ARBA00023157"/>
    </source>
</evidence>
<feature type="compositionally biased region" description="Polar residues" evidence="7">
    <location>
        <begin position="1068"/>
        <end position="1078"/>
    </location>
</feature>
<dbReference type="InterPro" id="IPR051275">
    <property type="entry name" value="Cell_adhesion_signaling"/>
</dbReference>
<dbReference type="VEuPathDB" id="VectorBase:BGLB013726"/>
<evidence type="ECO:0008006" key="14">
    <source>
        <dbReference type="Google" id="ProtNLM"/>
    </source>
</evidence>
<dbReference type="InterPro" id="IPR013162">
    <property type="entry name" value="CD80_C2-set"/>
</dbReference>
<proteinExistence type="predicted"/>
<evidence type="ECO:0000313" key="12">
    <source>
        <dbReference type="EnsemblMetazoa" id="BGLB013726-PB"/>
    </source>
</evidence>
<sequence>MWCHCVALMTQLLAVLVYGAQYFQERPKDTNVIRGQTAVLKCVIGDRKGLVQWTKDGFSLGFNRTIPGLDRYSITSSHPNEWNLMIVNAALEDDAVYECQVLPKDGDGKLQATATLTVLVPCETPSILDYSNGSTVEISYSQRSHDLVCEARDGRPAATIEWFRNGRKVTENIRYSVESRPNDKRETARSTLTISLTNHKSENEAIYVCQARNTAVFGPPLSTTVSISVLYPPSPPVITGYDNRVINIDTRLTLSCSSEGGNPLGSVTWYRNGRAVQHNYTTRGQKSTNEYIFTVSSSDNDAIYECRVTNMVTDRPLVKSYTLQVQFPPSSVRISGADAPVQEGSSVKLVCETSNSNPAATIQWKKGADVISDSDSEVTFRDSPSGGKITRSEINVMVSSSDDNSNYTCLGENTAAFPGRSVTATKTLSVLYPPNEPKISGYISDMNIKAGDLQRMTCMSVGGNPLADLKWYKGNQILRDADYKALGKIASSEIAIIASADDNKAVYKCRATSRATDNRPMDVSITLSVHFPPTQVVITKNPSQPKAGLPLDLVCMSSSSNPPAEITWRRNGKEMAGVDLGTVDSTNGGKNTTNRLSFIPTSRDHNAIFACMATNKALDRSVNDAVTLNVLFKPEFDNETLPSRVDCKKGESTVLNLTAYANPPEVTYELYKEGYLFTAPAHFSLDKGVLNISKVEKDDKGNYMVKGSNNQGFTFFNFSVNVKYPAEIIEVTNSLSLNEGETAIFSCKVDANPTVPNLVTWSRDNFDMTRTHNRIEGSVSYLSITNLTRYDSGLFNCVADNRVGSPSVKTAELLVKFVPVIDKSPEIGRSAGEKGSTVNLKCIAQGVPRIVFTWSRNNNPLHSSHKYKIEITNTSLMHFESTLQVKDLDSEDYGAYVCTATNSKGSDSRSITLTGTSKPNPPYYIEFVNATSNSITITWKPGFDGGLPQSFRVRYNQAGSVNYKFADVVPYGATTFTIKGLELGTLYTITVRASNDRGWSEYQNRTITAKTSAVVTAVDISSSELQNADEIPVIIILVVCIVGVFILTLNVGLILFFIRRRKKRLEATSDTTSHTNTFELYGNSVKGENPYPPPSDDTRSYGTYDKSMDDFSDEYIRDYDGENPQPQEKPQENVTMSASRAKVENNMSTNDNCANNHECETHVFLPQQPDYPGSRPYSPQKIESPRMGSGHKIPYHPEDQQERNSLWNEDPYRVAQPRQKKGSYDNGMTNEDAYEFRNIRSKGMNECSDYPPSRPSSRTGKTPPPPPTRSSSRGGFNTRDFMPPLPARNYEPQEIISQPRYTPTPGSSALLSPNPSYSGPGSNQRTPSPHNTLPAGAEFRGHLV</sequence>
<feature type="domain" description="Ig-like" evidence="10">
    <location>
        <begin position="437"/>
        <end position="526"/>
    </location>
</feature>
<reference evidence="12" key="1">
    <citation type="submission" date="2020-05" db="UniProtKB">
        <authorList>
            <consortium name="EnsemblMetazoa"/>
        </authorList>
    </citation>
    <scope>IDENTIFICATION</scope>
    <source>
        <strain evidence="12">BB02</strain>
    </source>
</reference>
<protein>
    <recommendedName>
        <fullName evidence="14">Nephrin</fullName>
    </recommendedName>
</protein>
<feature type="compositionally biased region" description="Basic and acidic residues" evidence="7">
    <location>
        <begin position="1106"/>
        <end position="1120"/>
    </location>
</feature>
<keyword evidence="4" id="KW-1015">Disulfide bond</keyword>
<accession>A0A2C9K5W2</accession>
<dbReference type="OrthoDB" id="10028801at2759"/>
<evidence type="ECO:0000259" key="11">
    <source>
        <dbReference type="PROSITE" id="PS50853"/>
    </source>
</evidence>
<keyword evidence="6" id="KW-0393">Immunoglobulin domain</keyword>
<feature type="region of interest" description="Disordered" evidence="7">
    <location>
        <begin position="1068"/>
        <end position="1136"/>
    </location>
</feature>
<dbReference type="SMART" id="SM00409">
    <property type="entry name" value="IG"/>
    <property type="match status" value="9"/>
</dbReference>
<feature type="domain" description="Ig-like" evidence="10">
    <location>
        <begin position="819"/>
        <end position="914"/>
    </location>
</feature>
<dbReference type="PANTHER" id="PTHR11640:SF31">
    <property type="entry name" value="IRREGULAR CHIASM C-ROUGHEST PROTEIN-RELATED"/>
    <property type="match status" value="1"/>
</dbReference>
<keyword evidence="8" id="KW-0812">Transmembrane</keyword>
<feature type="region of interest" description="Disordered" evidence="7">
    <location>
        <begin position="1243"/>
        <end position="1344"/>
    </location>
</feature>
<evidence type="ECO:0000259" key="10">
    <source>
        <dbReference type="PROSITE" id="PS50835"/>
    </source>
</evidence>
<keyword evidence="2" id="KW-0677">Repeat</keyword>
<dbReference type="CDD" id="cd00063">
    <property type="entry name" value="FN3"/>
    <property type="match status" value="1"/>
</dbReference>
<organism evidence="12 13">
    <name type="scientific">Biomphalaria glabrata</name>
    <name type="common">Bloodfluke planorb</name>
    <name type="synonym">Freshwater snail</name>
    <dbReference type="NCBI Taxonomy" id="6526"/>
    <lineage>
        <taxon>Eukaryota</taxon>
        <taxon>Metazoa</taxon>
        <taxon>Spiralia</taxon>
        <taxon>Lophotrochozoa</taxon>
        <taxon>Mollusca</taxon>
        <taxon>Gastropoda</taxon>
        <taxon>Heterobranchia</taxon>
        <taxon>Euthyneura</taxon>
        <taxon>Panpulmonata</taxon>
        <taxon>Hygrophila</taxon>
        <taxon>Lymnaeoidea</taxon>
        <taxon>Planorbidae</taxon>
        <taxon>Biomphalaria</taxon>
    </lineage>
</organism>
<gene>
    <name evidence="12" type="primary">106052517</name>
</gene>
<feature type="signal peptide" evidence="9">
    <location>
        <begin position="1"/>
        <end position="19"/>
    </location>
</feature>
<keyword evidence="8" id="KW-1133">Transmembrane helix</keyword>
<feature type="domain" description="Ig-like" evidence="10">
    <location>
        <begin position="329"/>
        <end position="429"/>
    </location>
</feature>
<evidence type="ECO:0000256" key="8">
    <source>
        <dbReference type="SAM" id="Phobius"/>
    </source>
</evidence>
<dbReference type="InterPro" id="IPR013783">
    <property type="entry name" value="Ig-like_fold"/>
</dbReference>
<feature type="region of interest" description="Disordered" evidence="7">
    <location>
        <begin position="1164"/>
        <end position="1210"/>
    </location>
</feature>
<evidence type="ECO:0000256" key="9">
    <source>
        <dbReference type="SAM" id="SignalP"/>
    </source>
</evidence>
<evidence type="ECO:0000256" key="7">
    <source>
        <dbReference type="SAM" id="MobiDB-lite"/>
    </source>
</evidence>
<dbReference type="Pfam" id="PF13927">
    <property type="entry name" value="Ig_3"/>
    <property type="match status" value="4"/>
</dbReference>
<dbReference type="GO" id="GO:0005886">
    <property type="term" value="C:plasma membrane"/>
    <property type="evidence" value="ECO:0007669"/>
    <property type="project" value="TreeGrafter"/>
</dbReference>
<feature type="domain" description="Fibronectin type-III" evidence="11">
    <location>
        <begin position="921"/>
        <end position="1014"/>
    </location>
</feature>
<dbReference type="InterPro" id="IPR013098">
    <property type="entry name" value="Ig_I-set"/>
</dbReference>
<evidence type="ECO:0000256" key="2">
    <source>
        <dbReference type="ARBA" id="ARBA00022737"/>
    </source>
</evidence>
<evidence type="ECO:0000313" key="13">
    <source>
        <dbReference type="Proteomes" id="UP000076420"/>
    </source>
</evidence>
<dbReference type="Pfam" id="PF00041">
    <property type="entry name" value="fn3"/>
    <property type="match status" value="1"/>
</dbReference>
<evidence type="ECO:0000256" key="3">
    <source>
        <dbReference type="ARBA" id="ARBA00023136"/>
    </source>
</evidence>
<keyword evidence="9" id="KW-0732">Signal</keyword>
<feature type="chain" id="PRO_5012835753" description="Nephrin" evidence="9">
    <location>
        <begin position="20"/>
        <end position="1344"/>
    </location>
</feature>
<feature type="domain" description="Ig-like" evidence="10">
    <location>
        <begin position="725"/>
        <end position="815"/>
    </location>
</feature>
<name>A0A2C9K5W2_BIOGL</name>
<dbReference type="Pfam" id="PF08205">
    <property type="entry name" value="C2-set_2"/>
    <property type="match status" value="1"/>
</dbReference>
<dbReference type="FunFam" id="2.60.40.10:FF:000107">
    <property type="entry name" value="Myosin, light chain kinase a"/>
    <property type="match status" value="1"/>
</dbReference>
<dbReference type="STRING" id="6526.A0A2C9K5W2"/>
<feature type="domain" description="Ig-like" evidence="10">
    <location>
        <begin position="533"/>
        <end position="627"/>
    </location>
</feature>
<dbReference type="SUPFAM" id="SSF48726">
    <property type="entry name" value="Immunoglobulin"/>
    <property type="match status" value="8"/>
</dbReference>
<dbReference type="Proteomes" id="UP000076420">
    <property type="component" value="Unassembled WGS sequence"/>
</dbReference>
<dbReference type="Gene3D" id="2.60.40.10">
    <property type="entry name" value="Immunoglobulins"/>
    <property type="match status" value="10"/>
</dbReference>
<feature type="domain" description="Ig-like" evidence="10">
    <location>
        <begin position="235"/>
        <end position="324"/>
    </location>
</feature>
<dbReference type="Pfam" id="PF07679">
    <property type="entry name" value="I-set"/>
    <property type="match status" value="3"/>
</dbReference>
<dbReference type="VEuPathDB" id="VectorBase:BGLAX_046536"/>
<dbReference type="PROSITE" id="PS50853">
    <property type="entry name" value="FN3"/>
    <property type="match status" value="1"/>
</dbReference>
<evidence type="ECO:0000256" key="6">
    <source>
        <dbReference type="ARBA" id="ARBA00023319"/>
    </source>
</evidence>
<dbReference type="InterPro" id="IPR003961">
    <property type="entry name" value="FN3_dom"/>
</dbReference>
<keyword evidence="3 8" id="KW-0472">Membrane</keyword>
<evidence type="ECO:0000256" key="5">
    <source>
        <dbReference type="ARBA" id="ARBA00023180"/>
    </source>
</evidence>
<feature type="compositionally biased region" description="Polar residues" evidence="7">
    <location>
        <begin position="1124"/>
        <end position="1136"/>
    </location>
</feature>
<feature type="domain" description="Ig-like" evidence="10">
    <location>
        <begin position="125"/>
        <end position="226"/>
    </location>
</feature>
<dbReference type="SUPFAM" id="SSF49265">
    <property type="entry name" value="Fibronectin type III"/>
    <property type="match status" value="1"/>
</dbReference>
<dbReference type="InterPro" id="IPR036116">
    <property type="entry name" value="FN3_sf"/>
</dbReference>
<feature type="compositionally biased region" description="Low complexity" evidence="7">
    <location>
        <begin position="1312"/>
        <end position="1323"/>
    </location>
</feature>
<dbReference type="InterPro" id="IPR003598">
    <property type="entry name" value="Ig_sub2"/>
</dbReference>
<evidence type="ECO:0000256" key="1">
    <source>
        <dbReference type="ARBA" id="ARBA00004479"/>
    </source>
</evidence>
<dbReference type="EnsemblMetazoa" id="BGLB013726-RB">
    <property type="protein sequence ID" value="BGLB013726-PB"/>
    <property type="gene ID" value="BGLB013726"/>
</dbReference>
<keyword evidence="5" id="KW-0325">Glycoprotein</keyword>
<dbReference type="InterPro" id="IPR007110">
    <property type="entry name" value="Ig-like_dom"/>
</dbReference>
<dbReference type="KEGG" id="bgt:106052517"/>
<dbReference type="GO" id="GO:0050839">
    <property type="term" value="F:cell adhesion molecule binding"/>
    <property type="evidence" value="ECO:0007669"/>
    <property type="project" value="TreeGrafter"/>
</dbReference>
<dbReference type="GO" id="GO:0005911">
    <property type="term" value="C:cell-cell junction"/>
    <property type="evidence" value="ECO:0007669"/>
    <property type="project" value="TreeGrafter"/>
</dbReference>
<dbReference type="GO" id="GO:0098609">
    <property type="term" value="P:cell-cell adhesion"/>
    <property type="evidence" value="ECO:0007669"/>
    <property type="project" value="TreeGrafter"/>
</dbReference>
<dbReference type="PANTHER" id="PTHR11640">
    <property type="entry name" value="NEPHRIN"/>
    <property type="match status" value="1"/>
</dbReference>
<dbReference type="PROSITE" id="PS50835">
    <property type="entry name" value="IG_LIKE"/>
    <property type="match status" value="8"/>
</dbReference>
<feature type="domain" description="Ig-like" evidence="10">
    <location>
        <begin position="21"/>
        <end position="117"/>
    </location>
</feature>
<dbReference type="InterPro" id="IPR036179">
    <property type="entry name" value="Ig-like_dom_sf"/>
</dbReference>
<dbReference type="SMART" id="SM00060">
    <property type="entry name" value="FN3"/>
    <property type="match status" value="2"/>
</dbReference>
<dbReference type="SMART" id="SM00408">
    <property type="entry name" value="IGc2"/>
    <property type="match status" value="9"/>
</dbReference>
<feature type="compositionally biased region" description="Polar residues" evidence="7">
    <location>
        <begin position="1295"/>
        <end position="1311"/>
    </location>
</feature>
<comment type="subcellular location">
    <subcellularLocation>
        <location evidence="1">Membrane</location>
        <topology evidence="1">Single-pass type I membrane protein</topology>
    </subcellularLocation>
</comment>
<feature type="transmembrane region" description="Helical" evidence="8">
    <location>
        <begin position="1031"/>
        <end position="1058"/>
    </location>
</feature>